<dbReference type="EMBL" id="JARKIE010000769">
    <property type="protein sequence ID" value="KAJ7617578.1"/>
    <property type="molecule type" value="Genomic_DNA"/>
</dbReference>
<keyword evidence="2" id="KW-1185">Reference proteome</keyword>
<protein>
    <submittedName>
        <fullName evidence="1">Uncharacterized protein</fullName>
    </submittedName>
</protein>
<evidence type="ECO:0000313" key="2">
    <source>
        <dbReference type="Proteomes" id="UP001221757"/>
    </source>
</evidence>
<dbReference type="AlphaFoldDB" id="A0AAD7FDI3"/>
<name>A0AAD7FDI3_MYCRO</name>
<proteinExistence type="predicted"/>
<sequence length="449" mass="49448">MDDTQFMGSISSSVLLEFRGMQFPAPFIVANPGLFLELDWVHPARLRTFLEEPSMASIRPGSPLPPRCPLKTRESAGVIEILSDDDEMEVEAELMAAVASSDPPEPSRYSIIQILKPDSVSKPCRTLWCDTDIISKVIHGPAKINRQTTVQCVEYLDDIPPNMPVPRVPTAYVFDLPASKLDYVYKDTGEPLRADALILDKSQESWATSSGGGDHSPMCRLFGPEPIPCRRSRHRCNGCYRCSELDASLVHVTRYELDSSSRASAITAEITTRMTEGDSLEKLAAAFHRVITSASRKCTAKDRMGAPCQGHPVMKPRNNGTLRKAYFIACSEWTPTWRDHKSDSIPDNIDETLLAQLFSPGAAFSSGSNTAACSRITSPRVGERQKFCAHTHLRNGKPVQGAMIHHESQAYMTIYIPADTSLRMACVILTHTKPHSHPMPPMAHSGTGG</sequence>
<evidence type="ECO:0000313" key="1">
    <source>
        <dbReference type="EMBL" id="KAJ7617578.1"/>
    </source>
</evidence>
<accession>A0AAD7FDI3</accession>
<gene>
    <name evidence="1" type="ORF">B0H17DRAFT_1220048</name>
</gene>
<organism evidence="1 2">
    <name type="scientific">Mycena rosella</name>
    <name type="common">Pink bonnet</name>
    <name type="synonym">Agaricus rosellus</name>
    <dbReference type="NCBI Taxonomy" id="1033263"/>
    <lineage>
        <taxon>Eukaryota</taxon>
        <taxon>Fungi</taxon>
        <taxon>Dikarya</taxon>
        <taxon>Basidiomycota</taxon>
        <taxon>Agaricomycotina</taxon>
        <taxon>Agaricomycetes</taxon>
        <taxon>Agaricomycetidae</taxon>
        <taxon>Agaricales</taxon>
        <taxon>Marasmiineae</taxon>
        <taxon>Mycenaceae</taxon>
        <taxon>Mycena</taxon>
    </lineage>
</organism>
<dbReference type="Proteomes" id="UP001221757">
    <property type="component" value="Unassembled WGS sequence"/>
</dbReference>
<comment type="caution">
    <text evidence="1">The sequence shown here is derived from an EMBL/GenBank/DDBJ whole genome shotgun (WGS) entry which is preliminary data.</text>
</comment>
<reference evidence="1" key="1">
    <citation type="submission" date="2023-03" db="EMBL/GenBank/DDBJ databases">
        <title>Massive genome expansion in bonnet fungi (Mycena s.s.) driven by repeated elements and novel gene families across ecological guilds.</title>
        <authorList>
            <consortium name="Lawrence Berkeley National Laboratory"/>
            <person name="Harder C.B."/>
            <person name="Miyauchi S."/>
            <person name="Viragh M."/>
            <person name="Kuo A."/>
            <person name="Thoen E."/>
            <person name="Andreopoulos B."/>
            <person name="Lu D."/>
            <person name="Skrede I."/>
            <person name="Drula E."/>
            <person name="Henrissat B."/>
            <person name="Morin E."/>
            <person name="Kohler A."/>
            <person name="Barry K."/>
            <person name="LaButti K."/>
            <person name="Morin E."/>
            <person name="Salamov A."/>
            <person name="Lipzen A."/>
            <person name="Mereny Z."/>
            <person name="Hegedus B."/>
            <person name="Baldrian P."/>
            <person name="Stursova M."/>
            <person name="Weitz H."/>
            <person name="Taylor A."/>
            <person name="Grigoriev I.V."/>
            <person name="Nagy L.G."/>
            <person name="Martin F."/>
            <person name="Kauserud H."/>
        </authorList>
    </citation>
    <scope>NUCLEOTIDE SEQUENCE</scope>
    <source>
        <strain evidence="1">CBHHK067</strain>
    </source>
</reference>